<comment type="caution">
    <text evidence="19">The sequence shown here is derived from an EMBL/GenBank/DDBJ whole genome shotgun (WGS) entry which is preliminary data.</text>
</comment>
<keyword evidence="13" id="KW-0535">Nitrogen fixation</keyword>
<dbReference type="InterPro" id="IPR009057">
    <property type="entry name" value="Homeodomain-like_sf"/>
</dbReference>
<dbReference type="SMART" id="SM00448">
    <property type="entry name" value="REC"/>
    <property type="match status" value="1"/>
</dbReference>
<dbReference type="SMART" id="SM00382">
    <property type="entry name" value="AAA"/>
    <property type="match status" value="1"/>
</dbReference>
<dbReference type="Pfam" id="PF02954">
    <property type="entry name" value="HTH_8"/>
    <property type="match status" value="1"/>
</dbReference>
<keyword evidence="10" id="KW-0238">DNA-binding</keyword>
<dbReference type="SUPFAM" id="SSF52540">
    <property type="entry name" value="P-loop containing nucleoside triphosphate hydrolases"/>
    <property type="match status" value="1"/>
</dbReference>
<evidence type="ECO:0000256" key="14">
    <source>
        <dbReference type="ARBA" id="ARBA00029881"/>
    </source>
</evidence>
<gene>
    <name evidence="19" type="primary">glnG_1</name>
    <name evidence="19" type="ORF">Pla52o_10810</name>
</gene>
<evidence type="ECO:0000256" key="12">
    <source>
        <dbReference type="ARBA" id="ARBA00023163"/>
    </source>
</evidence>
<dbReference type="PROSITE" id="PS50045">
    <property type="entry name" value="SIGMA54_INTERACT_4"/>
    <property type="match status" value="1"/>
</dbReference>
<dbReference type="InterPro" id="IPR002078">
    <property type="entry name" value="Sigma_54_int"/>
</dbReference>
<evidence type="ECO:0000256" key="9">
    <source>
        <dbReference type="ARBA" id="ARBA00023015"/>
    </source>
</evidence>
<dbReference type="Pfam" id="PF00072">
    <property type="entry name" value="Response_reg"/>
    <property type="match status" value="1"/>
</dbReference>
<keyword evidence="5 16" id="KW-0597">Phosphoprotein</keyword>
<dbReference type="PANTHER" id="PTHR32071">
    <property type="entry name" value="TRANSCRIPTIONAL REGULATORY PROTEIN"/>
    <property type="match status" value="1"/>
</dbReference>
<dbReference type="GO" id="GO:0005524">
    <property type="term" value="F:ATP binding"/>
    <property type="evidence" value="ECO:0007669"/>
    <property type="project" value="UniProtKB-KW"/>
</dbReference>
<dbReference type="PROSITE" id="PS00676">
    <property type="entry name" value="SIGMA54_INTERACT_2"/>
    <property type="match status" value="1"/>
</dbReference>
<dbReference type="InterPro" id="IPR025943">
    <property type="entry name" value="Sigma_54_int_dom_ATP-bd_2"/>
</dbReference>
<keyword evidence="7" id="KW-0067">ATP-binding</keyword>
<dbReference type="Gene3D" id="3.40.50.2300">
    <property type="match status" value="1"/>
</dbReference>
<accession>A0A5C6CUP2</accession>
<dbReference type="EMBL" id="SJPT01000001">
    <property type="protein sequence ID" value="TWU27217.1"/>
    <property type="molecule type" value="Genomic_DNA"/>
</dbReference>
<evidence type="ECO:0000256" key="13">
    <source>
        <dbReference type="ARBA" id="ARBA00023231"/>
    </source>
</evidence>
<proteinExistence type="predicted"/>
<dbReference type="CDD" id="cd00009">
    <property type="entry name" value="AAA"/>
    <property type="match status" value="1"/>
</dbReference>
<dbReference type="Gene3D" id="3.40.50.300">
    <property type="entry name" value="P-loop containing nucleotide triphosphate hydrolases"/>
    <property type="match status" value="1"/>
</dbReference>
<dbReference type="AlphaFoldDB" id="A0A5C6CUP2"/>
<sequence>MTPKRCILVVDDEPTICWGFQRLLSDAGHEVLIASSAEAALQIAHSRPLDLILLDVRLPGEDGISALPQLRQASHDAPVIVMTAFGDLETAVGAVHAGACDYLTKPFRLEDAAQAVEQALHAGPPVQADERATPAGADASLLVGKSPAMQQVFRQIALVADSDLSVLITGETGTGKELAAAAIHRHSRRSDKPYLPIAPVTLSETVIESELFGHVKGSFTGADADRKGLFELSSGGSILLDEIGELPLAIQAKLLRVLEQGEFTAVGDVVPRKANVRIIAATNRDLEKAVQQETFREDLLYRLSAVSIRLPPLRHRSEDIPMLIEYFLSRIGYPSAAHAIDESVIEELQKRPWWGNVRELRNAVEHASVLARGRPLRLDDFPEPRQGGTLELAAGGSLAAAVATWTQRELSNAPTDLRDLNERFLSATMPTFLRLVVQHTEGNRAAAAEMLGMHRGTLREWLKRYPPETETTEET</sequence>
<dbReference type="GO" id="GO:0000160">
    <property type="term" value="P:phosphorelay signal transduction system"/>
    <property type="evidence" value="ECO:0007669"/>
    <property type="project" value="UniProtKB-KW"/>
</dbReference>
<dbReference type="SUPFAM" id="SSF52172">
    <property type="entry name" value="CheY-like"/>
    <property type="match status" value="1"/>
</dbReference>
<evidence type="ECO:0000256" key="2">
    <source>
        <dbReference type="ARBA" id="ARBA00019059"/>
    </source>
</evidence>
<feature type="domain" description="Response regulatory" evidence="18">
    <location>
        <begin position="6"/>
        <end position="120"/>
    </location>
</feature>
<keyword evidence="20" id="KW-1185">Reference proteome</keyword>
<feature type="modified residue" description="4-aspartylphosphate" evidence="16">
    <location>
        <position position="55"/>
    </location>
</feature>
<dbReference type="PROSITE" id="PS50110">
    <property type="entry name" value="RESPONSE_REGULATORY"/>
    <property type="match status" value="1"/>
</dbReference>
<keyword evidence="9" id="KW-0805">Transcription regulation</keyword>
<dbReference type="GO" id="GO:0005737">
    <property type="term" value="C:cytoplasm"/>
    <property type="evidence" value="ECO:0007669"/>
    <property type="project" value="UniProtKB-SubCell"/>
</dbReference>
<dbReference type="Gene3D" id="1.10.10.60">
    <property type="entry name" value="Homeodomain-like"/>
    <property type="match status" value="1"/>
</dbReference>
<dbReference type="FunFam" id="3.40.50.300:FF:000006">
    <property type="entry name" value="DNA-binding transcriptional regulator NtrC"/>
    <property type="match status" value="1"/>
</dbReference>
<dbReference type="RefSeq" id="WP_146593444.1">
    <property type="nucleotide sequence ID" value="NZ_SJPT01000001.1"/>
</dbReference>
<dbReference type="InterPro" id="IPR027417">
    <property type="entry name" value="P-loop_NTPase"/>
</dbReference>
<name>A0A5C6CUP2_9BACT</name>
<keyword evidence="12" id="KW-0804">Transcription</keyword>
<dbReference type="OrthoDB" id="7476585at2"/>
<evidence type="ECO:0000256" key="3">
    <source>
        <dbReference type="ARBA" id="ARBA00022490"/>
    </source>
</evidence>
<evidence type="ECO:0000256" key="11">
    <source>
        <dbReference type="ARBA" id="ARBA00023159"/>
    </source>
</evidence>
<evidence type="ECO:0000256" key="4">
    <source>
        <dbReference type="ARBA" id="ARBA00022491"/>
    </source>
</evidence>
<dbReference type="InterPro" id="IPR001789">
    <property type="entry name" value="Sig_transdc_resp-reg_receiver"/>
</dbReference>
<keyword evidence="6" id="KW-0547">Nucleotide-binding</keyword>
<keyword evidence="11" id="KW-0010">Activator</keyword>
<dbReference type="PRINTS" id="PR01590">
    <property type="entry name" value="HTHFIS"/>
</dbReference>
<protein>
    <recommendedName>
        <fullName evidence="2">DNA-binding transcriptional regulator NtrC</fullName>
    </recommendedName>
    <alternativeName>
        <fullName evidence="14">Nitrogen regulation protein NR(I)</fullName>
    </alternativeName>
    <alternativeName>
        <fullName evidence="15">Nitrogen regulator I</fullName>
    </alternativeName>
</protein>
<evidence type="ECO:0000313" key="19">
    <source>
        <dbReference type="EMBL" id="TWU27217.1"/>
    </source>
</evidence>
<dbReference type="Gene3D" id="1.10.8.60">
    <property type="match status" value="1"/>
</dbReference>
<evidence type="ECO:0000313" key="20">
    <source>
        <dbReference type="Proteomes" id="UP000316304"/>
    </source>
</evidence>
<dbReference type="InterPro" id="IPR002197">
    <property type="entry name" value="HTH_Fis"/>
</dbReference>
<keyword evidence="8" id="KW-0902">Two-component regulatory system</keyword>
<evidence type="ECO:0000256" key="16">
    <source>
        <dbReference type="PROSITE-ProRule" id="PRU00169"/>
    </source>
</evidence>
<evidence type="ECO:0000256" key="1">
    <source>
        <dbReference type="ARBA" id="ARBA00004496"/>
    </source>
</evidence>
<dbReference type="Pfam" id="PF25601">
    <property type="entry name" value="AAA_lid_14"/>
    <property type="match status" value="1"/>
</dbReference>
<evidence type="ECO:0000256" key="5">
    <source>
        <dbReference type="ARBA" id="ARBA00022553"/>
    </source>
</evidence>
<dbReference type="Proteomes" id="UP000316304">
    <property type="component" value="Unassembled WGS sequence"/>
</dbReference>
<keyword evidence="3" id="KW-0963">Cytoplasm</keyword>
<dbReference type="Pfam" id="PF00158">
    <property type="entry name" value="Sigma54_activat"/>
    <property type="match status" value="1"/>
</dbReference>
<dbReference type="InterPro" id="IPR058031">
    <property type="entry name" value="AAA_lid_NorR"/>
</dbReference>
<dbReference type="PANTHER" id="PTHR32071:SF95">
    <property type="entry name" value="DNA-BINDING TRANSCRIPTIONAL REGULATOR NTRC"/>
    <property type="match status" value="1"/>
</dbReference>
<keyword evidence="4" id="KW-0678">Repressor</keyword>
<comment type="subcellular location">
    <subcellularLocation>
        <location evidence="1">Cytoplasm</location>
    </subcellularLocation>
</comment>
<evidence type="ECO:0000256" key="10">
    <source>
        <dbReference type="ARBA" id="ARBA00023125"/>
    </source>
</evidence>
<evidence type="ECO:0000256" key="15">
    <source>
        <dbReference type="ARBA" id="ARBA00031910"/>
    </source>
</evidence>
<dbReference type="SUPFAM" id="SSF46689">
    <property type="entry name" value="Homeodomain-like"/>
    <property type="match status" value="1"/>
</dbReference>
<dbReference type="InterPro" id="IPR003593">
    <property type="entry name" value="AAA+_ATPase"/>
</dbReference>
<evidence type="ECO:0000256" key="6">
    <source>
        <dbReference type="ARBA" id="ARBA00022741"/>
    </source>
</evidence>
<organism evidence="19 20">
    <name type="scientific">Novipirellula galeiformis</name>
    <dbReference type="NCBI Taxonomy" id="2528004"/>
    <lineage>
        <taxon>Bacteria</taxon>
        <taxon>Pseudomonadati</taxon>
        <taxon>Planctomycetota</taxon>
        <taxon>Planctomycetia</taxon>
        <taxon>Pirellulales</taxon>
        <taxon>Pirellulaceae</taxon>
        <taxon>Novipirellula</taxon>
    </lineage>
</organism>
<evidence type="ECO:0000256" key="7">
    <source>
        <dbReference type="ARBA" id="ARBA00022840"/>
    </source>
</evidence>
<dbReference type="InterPro" id="IPR011006">
    <property type="entry name" value="CheY-like_superfamily"/>
</dbReference>
<dbReference type="GO" id="GO:0043565">
    <property type="term" value="F:sequence-specific DNA binding"/>
    <property type="evidence" value="ECO:0007669"/>
    <property type="project" value="InterPro"/>
</dbReference>
<dbReference type="GO" id="GO:0006355">
    <property type="term" value="P:regulation of DNA-templated transcription"/>
    <property type="evidence" value="ECO:0007669"/>
    <property type="project" value="InterPro"/>
</dbReference>
<evidence type="ECO:0000256" key="8">
    <source>
        <dbReference type="ARBA" id="ARBA00023012"/>
    </source>
</evidence>
<feature type="domain" description="Sigma-54 factor interaction" evidence="17">
    <location>
        <begin position="142"/>
        <end position="369"/>
    </location>
</feature>
<evidence type="ECO:0000259" key="18">
    <source>
        <dbReference type="PROSITE" id="PS50110"/>
    </source>
</evidence>
<reference evidence="19 20" key="1">
    <citation type="submission" date="2019-02" db="EMBL/GenBank/DDBJ databases">
        <title>Deep-cultivation of Planctomycetes and their phenomic and genomic characterization uncovers novel biology.</title>
        <authorList>
            <person name="Wiegand S."/>
            <person name="Jogler M."/>
            <person name="Boedeker C."/>
            <person name="Pinto D."/>
            <person name="Vollmers J."/>
            <person name="Rivas-Marin E."/>
            <person name="Kohn T."/>
            <person name="Peeters S.H."/>
            <person name="Heuer A."/>
            <person name="Rast P."/>
            <person name="Oberbeckmann S."/>
            <person name="Bunk B."/>
            <person name="Jeske O."/>
            <person name="Meyerdierks A."/>
            <person name="Storesund J.E."/>
            <person name="Kallscheuer N."/>
            <person name="Luecker S."/>
            <person name="Lage O.M."/>
            <person name="Pohl T."/>
            <person name="Merkel B.J."/>
            <person name="Hornburger P."/>
            <person name="Mueller R.-W."/>
            <person name="Bruemmer F."/>
            <person name="Labrenz M."/>
            <person name="Spormann A.M."/>
            <person name="Op Den Camp H."/>
            <person name="Overmann J."/>
            <person name="Amann R."/>
            <person name="Jetten M.S.M."/>
            <person name="Mascher T."/>
            <person name="Medema M.H."/>
            <person name="Devos D.P."/>
            <person name="Kaster A.-K."/>
            <person name="Ovreas L."/>
            <person name="Rohde M."/>
            <person name="Galperin M.Y."/>
            <person name="Jogler C."/>
        </authorList>
    </citation>
    <scope>NUCLEOTIDE SEQUENCE [LARGE SCALE GENOMIC DNA]</scope>
    <source>
        <strain evidence="19 20">Pla52o</strain>
    </source>
</reference>
<evidence type="ECO:0000259" key="17">
    <source>
        <dbReference type="PROSITE" id="PS50045"/>
    </source>
</evidence>